<proteinExistence type="predicted"/>
<protein>
    <submittedName>
        <fullName evidence="2">DUF87 domain-containing protein</fullName>
    </submittedName>
</protein>
<dbReference type="EMBL" id="CP047897">
    <property type="protein sequence ID" value="QHL87986.1"/>
    <property type="molecule type" value="Genomic_DNA"/>
</dbReference>
<gene>
    <name evidence="2" type="ORF">GU926_11320</name>
</gene>
<dbReference type="AlphaFoldDB" id="A0A6P1NVX2"/>
<dbReference type="Proteomes" id="UP000464214">
    <property type="component" value="Chromosome"/>
</dbReference>
<dbReference type="InterPro" id="IPR008571">
    <property type="entry name" value="HerA-like"/>
</dbReference>
<dbReference type="InterPro" id="IPR027417">
    <property type="entry name" value="P-loop_NTPase"/>
</dbReference>
<evidence type="ECO:0000313" key="2">
    <source>
        <dbReference type="EMBL" id="QHL87986.1"/>
    </source>
</evidence>
<dbReference type="Gene3D" id="3.40.50.300">
    <property type="entry name" value="P-loop containing nucleotide triphosphate hydrolases"/>
    <property type="match status" value="2"/>
</dbReference>
<keyword evidence="3" id="KW-1185">Reference proteome</keyword>
<dbReference type="SUPFAM" id="SSF52540">
    <property type="entry name" value="P-loop containing nucleoside triphosphate hydrolases"/>
    <property type="match status" value="1"/>
</dbReference>
<organism evidence="2 3">
    <name type="scientific">Nibribacter ruber</name>
    <dbReference type="NCBI Taxonomy" id="2698458"/>
    <lineage>
        <taxon>Bacteria</taxon>
        <taxon>Pseudomonadati</taxon>
        <taxon>Bacteroidota</taxon>
        <taxon>Cytophagia</taxon>
        <taxon>Cytophagales</taxon>
        <taxon>Hymenobacteraceae</taxon>
        <taxon>Nibribacter</taxon>
    </lineage>
</organism>
<dbReference type="CDD" id="cd01127">
    <property type="entry name" value="TrwB_TraG_TraD_VirD4"/>
    <property type="match status" value="1"/>
</dbReference>
<dbReference type="RefSeq" id="WP_160691913.1">
    <property type="nucleotide sequence ID" value="NZ_CP047897.1"/>
</dbReference>
<sequence length="616" mass="68308">MKRLFEARPDLRIGKIIEVNGSAIRIELDVKITELTRSVDGKVYPVGQIGSIIKVHFGRKILFAYVRMLRMRSDIIAEEGSTAISTDDDTRVLEADLFGQGLWSLKDSRLSFSRGVETYPLPLQSAFLCLNGELEAVFQAAEQSSNKDTASPLVPIGHYIGGNNAVCRANIDKLFGHHCAILGSTGSGKSGTVASILHSVLEHTHGDKAVNPKIVIIDPHGEYAAAFGDKARVYRAYNDVGNGDGNAKLLKLPYWLMSSDELRSLFIGKTEFEATAQNNIVYQALTYARMLHCGLVQNVGEDPMGEAADNIPAVGVEANQILNFDRDKPIPFLLSEFVKHIDKIQGRKALTLQNLAASSGRDKIESILKKLKVLRSNPQLSFILDEYAPDDASLDSILAQFVGGEDGKNLRIIDISGLPNEVAGTLTALISRLLFQYKLWQTREERKSDPLLFVCEEAHRYVPNYGEAQYKEAQEAVRRIAKEGRKYGLGLMLVSQRPSDVESTVLSQCNSWLILRLTNSNDQEHVAKFLPDSLLGLTKMLSSLTRREAIFVGEAAALPSRIRINNLTKEKLPDSHDISFVEGWLNKDNSTESLKGITERWVRQIEIRSMEKTPSA</sequence>
<dbReference type="PANTHER" id="PTHR42957">
    <property type="entry name" value="HELICASE MJ1565-RELATED"/>
    <property type="match status" value="1"/>
</dbReference>
<dbReference type="Pfam" id="PF01935">
    <property type="entry name" value="DUF87"/>
    <property type="match status" value="1"/>
</dbReference>
<dbReference type="PANTHER" id="PTHR42957:SF1">
    <property type="entry name" value="HELICASE MJ1565-RELATED"/>
    <property type="match status" value="1"/>
</dbReference>
<feature type="domain" description="Helicase HerA central" evidence="1">
    <location>
        <begin position="155"/>
        <end position="433"/>
    </location>
</feature>
<name>A0A6P1NVX2_9BACT</name>
<evidence type="ECO:0000259" key="1">
    <source>
        <dbReference type="Pfam" id="PF01935"/>
    </source>
</evidence>
<evidence type="ECO:0000313" key="3">
    <source>
        <dbReference type="Proteomes" id="UP000464214"/>
    </source>
</evidence>
<dbReference type="InterPro" id="IPR002789">
    <property type="entry name" value="HerA_central"/>
</dbReference>
<accession>A0A6P1NVX2</accession>
<dbReference type="KEGG" id="nib:GU926_11320"/>
<reference evidence="2 3" key="1">
    <citation type="submission" date="2020-01" db="EMBL/GenBank/DDBJ databases">
        <authorList>
            <person name="Kim M."/>
        </authorList>
    </citation>
    <scope>NUCLEOTIDE SEQUENCE [LARGE SCALE GENOMIC DNA]</scope>
    <source>
        <strain evidence="2 3">BT10</strain>
    </source>
</reference>